<evidence type="ECO:0000256" key="2">
    <source>
        <dbReference type="ARBA" id="ARBA00022741"/>
    </source>
</evidence>
<keyword evidence="2" id="KW-0547">Nucleotide-binding</keyword>
<organism evidence="5 6">
    <name type="scientific">Bartonella harrusi</name>
    <dbReference type="NCBI Taxonomy" id="2961895"/>
    <lineage>
        <taxon>Bacteria</taxon>
        <taxon>Pseudomonadati</taxon>
        <taxon>Pseudomonadota</taxon>
        <taxon>Alphaproteobacteria</taxon>
        <taxon>Hyphomicrobiales</taxon>
        <taxon>Bartonellaceae</taxon>
        <taxon>Bartonella</taxon>
    </lineage>
</organism>
<evidence type="ECO:0000256" key="1">
    <source>
        <dbReference type="ARBA" id="ARBA00022448"/>
    </source>
</evidence>
<evidence type="ECO:0000256" key="3">
    <source>
        <dbReference type="ARBA" id="ARBA00022840"/>
    </source>
</evidence>
<dbReference type="InterPro" id="IPR003593">
    <property type="entry name" value="AAA+_ATPase"/>
</dbReference>
<dbReference type="Gene3D" id="3.40.50.300">
    <property type="entry name" value="P-loop containing nucleotide triphosphate hydrolases"/>
    <property type="match status" value="1"/>
</dbReference>
<dbReference type="EMBL" id="CP101114">
    <property type="protein sequence ID" value="UTO29251.1"/>
    <property type="molecule type" value="Genomic_DNA"/>
</dbReference>
<gene>
    <name evidence="5" type="ORF">NMK50_04815</name>
</gene>
<dbReference type="SMART" id="SM00382">
    <property type="entry name" value="AAA"/>
    <property type="match status" value="1"/>
</dbReference>
<dbReference type="PANTHER" id="PTHR45772">
    <property type="entry name" value="CONSERVED COMPONENT OF ABC TRANSPORTER FOR NATURAL AMINO ACIDS-RELATED"/>
    <property type="match status" value="1"/>
</dbReference>
<dbReference type="RefSeq" id="WP_254771068.1">
    <property type="nucleotide sequence ID" value="NZ_CP101114.1"/>
</dbReference>
<reference evidence="5" key="1">
    <citation type="submission" date="2022-07" db="EMBL/GenBank/DDBJ databases">
        <title>First report of Bartonella spp. in marsupials in Brazil, with a description of Bartonella harrusi sp. nov. and new proposal for taxonomic reclassification of species of the genus Bartonella.</title>
        <authorList>
            <person name="Amaral R.B."/>
        </authorList>
    </citation>
    <scope>NUCLEOTIDE SEQUENCE</scope>
    <source>
        <strain evidence="5">117A</strain>
    </source>
</reference>
<dbReference type="SUPFAM" id="SSF52540">
    <property type="entry name" value="P-loop containing nucleoside triphosphate hydrolases"/>
    <property type="match status" value="1"/>
</dbReference>
<evidence type="ECO:0000259" key="4">
    <source>
        <dbReference type="PROSITE" id="PS50893"/>
    </source>
</evidence>
<dbReference type="InterPro" id="IPR051120">
    <property type="entry name" value="ABC_AA/LPS_Transport"/>
</dbReference>
<proteinExistence type="predicted"/>
<evidence type="ECO:0000313" key="5">
    <source>
        <dbReference type="EMBL" id="UTO29251.1"/>
    </source>
</evidence>
<protein>
    <submittedName>
        <fullName evidence="5">ABC transporter ATP-binding protein</fullName>
    </submittedName>
</protein>
<dbReference type="InterPro" id="IPR003439">
    <property type="entry name" value="ABC_transporter-like_ATP-bd"/>
</dbReference>
<dbReference type="Proteomes" id="UP001059475">
    <property type="component" value="Chromosome"/>
</dbReference>
<dbReference type="Pfam" id="PF00005">
    <property type="entry name" value="ABC_tran"/>
    <property type="match status" value="1"/>
</dbReference>
<dbReference type="CDD" id="cd03219">
    <property type="entry name" value="ABC_Mj1267_LivG_branched"/>
    <property type="match status" value="1"/>
</dbReference>
<accession>A0ABY5EV12</accession>
<dbReference type="PANTHER" id="PTHR45772:SF7">
    <property type="entry name" value="AMINO ACID ABC TRANSPORTER ATP-BINDING PROTEIN"/>
    <property type="match status" value="1"/>
</dbReference>
<dbReference type="InterPro" id="IPR027417">
    <property type="entry name" value="P-loop_NTPase"/>
</dbReference>
<sequence length="261" mass="29070">MNNTILSLNNIVMRFGGLVAVNNINMAIKRGTITGLIGPNGAGKTTVFNMISGFYAPTSGTILFDGKKVFSGAPPYIICRHHIARTFQNIRLFSGLTVLQNVMVGAHVRQKYPWFSSALFFPKAMKEKKEVHKNSMELLERLQLDHLANQSAMTLPYGVQRRLEIARALATKPKLLLLDEPAAGMNPQESEDLRKFIAKVQKDFDLTILLIEHDMKVVMGLCQYILVMEYGCCIANGTPDEVRNDPKVIEAYLGGDVYGYS</sequence>
<feature type="domain" description="ABC transporter" evidence="4">
    <location>
        <begin position="6"/>
        <end position="255"/>
    </location>
</feature>
<dbReference type="InterPro" id="IPR032823">
    <property type="entry name" value="BCA_ABC_TP_C"/>
</dbReference>
<dbReference type="Pfam" id="PF12399">
    <property type="entry name" value="BCA_ABC_TP_C"/>
    <property type="match status" value="1"/>
</dbReference>
<keyword evidence="1" id="KW-0813">Transport</keyword>
<dbReference type="PROSITE" id="PS50893">
    <property type="entry name" value="ABC_TRANSPORTER_2"/>
    <property type="match status" value="1"/>
</dbReference>
<keyword evidence="3 5" id="KW-0067">ATP-binding</keyword>
<name>A0ABY5EV12_9HYPH</name>
<evidence type="ECO:0000313" key="6">
    <source>
        <dbReference type="Proteomes" id="UP001059475"/>
    </source>
</evidence>
<dbReference type="GO" id="GO:0005524">
    <property type="term" value="F:ATP binding"/>
    <property type="evidence" value="ECO:0007669"/>
    <property type="project" value="UniProtKB-KW"/>
</dbReference>
<keyword evidence="6" id="KW-1185">Reference proteome</keyword>